<accession>A0A2A5J0R4</accession>
<feature type="non-terminal residue" evidence="2">
    <location>
        <position position="1"/>
    </location>
</feature>
<sequence length="458" mass="52871">PIQRWFFERNFSSQHHWNQSVMLHAPNGLDEAVVKQVMKQLMIHHDALRMIYPLEEGRMIQRHRGVQENDVTVDVIEVQGERTEQIKQVEKLANDVQASISLTDGPLVKPAIFRTNQGDHLLLVIHHLVIDGVSWRIFLEDFMALYEQSKRGEILTLPEKTHSFQEYAQKLTEYAVSEDLLAERAYWKKVLAHSVTSLQKDHVTEDQRMLHTQTIRFTLSEQETHSLLTDVHEAYHTDINDILLTALGLSLKEWTGDDRHFIYLEGHGREDILPALNVSRTIGWFTSMYPVLLDMSHADDLSYQIKHLKEELRHIPNKGIGYGILKYLTPDKMKSDIAFDVTPEISFNYLGQFDEQLGGSELSRSSWQAGQSLSPESEKPHALDIVGFVEQGMLHVTISYHHLEFEDRTMEQLKELLEKNVKTLISHCVSQEETQITPSDVGDNDLTMDELEKLMDIF</sequence>
<dbReference type="InterPro" id="IPR001242">
    <property type="entry name" value="Condensation_dom"/>
</dbReference>
<dbReference type="NCBIfam" id="TIGR01720">
    <property type="entry name" value="NRPS-para261"/>
    <property type="match status" value="1"/>
</dbReference>
<comment type="caution">
    <text evidence="2">The sequence shown here is derived from an EMBL/GenBank/DDBJ whole genome shotgun (WGS) entry which is preliminary data.</text>
</comment>
<organism evidence="2 3">
    <name type="scientific">Bacillus pumilus</name>
    <name type="common">Bacillus mesentericus</name>
    <dbReference type="NCBI Taxonomy" id="1408"/>
    <lineage>
        <taxon>Bacteria</taxon>
        <taxon>Bacillati</taxon>
        <taxon>Bacillota</taxon>
        <taxon>Bacilli</taxon>
        <taxon>Bacillales</taxon>
        <taxon>Bacillaceae</taxon>
        <taxon>Bacillus</taxon>
    </lineage>
</organism>
<dbReference type="Pfam" id="PF00668">
    <property type="entry name" value="Condensation"/>
    <property type="match status" value="1"/>
</dbReference>
<dbReference type="InterPro" id="IPR010060">
    <property type="entry name" value="NRPS_synth"/>
</dbReference>
<evidence type="ECO:0000313" key="2">
    <source>
        <dbReference type="EMBL" id="PCK23178.1"/>
    </source>
</evidence>
<dbReference type="GO" id="GO:0003824">
    <property type="term" value="F:catalytic activity"/>
    <property type="evidence" value="ECO:0007669"/>
    <property type="project" value="InterPro"/>
</dbReference>
<dbReference type="CDD" id="cd19534">
    <property type="entry name" value="E_NRPS"/>
    <property type="match status" value="1"/>
</dbReference>
<dbReference type="Proteomes" id="UP000228754">
    <property type="component" value="Unassembled WGS sequence"/>
</dbReference>
<evidence type="ECO:0000259" key="1">
    <source>
        <dbReference type="Pfam" id="PF00668"/>
    </source>
</evidence>
<feature type="domain" description="Condensation" evidence="1">
    <location>
        <begin position="1"/>
        <end position="446"/>
    </location>
</feature>
<dbReference type="InterPro" id="IPR023213">
    <property type="entry name" value="CAT-like_dom_sf"/>
</dbReference>
<protein>
    <submittedName>
        <fullName evidence="2">Lichenysin synthetase</fullName>
    </submittedName>
</protein>
<dbReference type="Gene3D" id="3.30.559.30">
    <property type="entry name" value="Nonribosomal peptide synthetase, condensation domain"/>
    <property type="match status" value="1"/>
</dbReference>
<dbReference type="SUPFAM" id="SSF52777">
    <property type="entry name" value="CoA-dependent acyltransferases"/>
    <property type="match status" value="2"/>
</dbReference>
<dbReference type="PANTHER" id="PTHR45398">
    <property type="match status" value="1"/>
</dbReference>
<name>A0A2A5J0R4_BACPU</name>
<dbReference type="PANTHER" id="PTHR45398:SF1">
    <property type="entry name" value="ENZYME, PUTATIVE (JCVI)-RELATED"/>
    <property type="match status" value="1"/>
</dbReference>
<dbReference type="GO" id="GO:0008610">
    <property type="term" value="P:lipid biosynthetic process"/>
    <property type="evidence" value="ECO:0007669"/>
    <property type="project" value="UniProtKB-ARBA"/>
</dbReference>
<proteinExistence type="predicted"/>
<gene>
    <name evidence="2" type="ORF">CEY02_01815</name>
</gene>
<dbReference type="AlphaFoldDB" id="A0A2A5J0R4"/>
<dbReference type="EMBL" id="NKHG01000011">
    <property type="protein sequence ID" value="PCK23178.1"/>
    <property type="molecule type" value="Genomic_DNA"/>
</dbReference>
<reference evidence="2 3" key="1">
    <citation type="submission" date="2017-06" db="EMBL/GenBank/DDBJ databases">
        <title>Draft Genome Sequence of Bacillus sp Strain 36R Isolated from saline sediment at Atanasia, Sonora, Mexico.</title>
        <authorList>
            <person name="Sanchez Diaz R."/>
            <person name="Quiroz Macias M.E."/>
            <person name="Ibarra Gamez J.C."/>
            <person name="Enciso Ibarra J."/>
            <person name="Gomez Gil B."/>
            <person name="Galaviz Silva L."/>
        </authorList>
    </citation>
    <scope>NUCLEOTIDE SEQUENCE [LARGE SCALE GENOMIC DNA]</scope>
    <source>
        <strain evidence="2 3">36R_ATNSAL</strain>
    </source>
</reference>
<dbReference type="Gene3D" id="3.30.559.10">
    <property type="entry name" value="Chloramphenicol acetyltransferase-like domain"/>
    <property type="match status" value="1"/>
</dbReference>
<evidence type="ECO:0000313" key="3">
    <source>
        <dbReference type="Proteomes" id="UP000228754"/>
    </source>
</evidence>